<dbReference type="Pfam" id="PF02606">
    <property type="entry name" value="LpxK"/>
    <property type="match status" value="1"/>
</dbReference>
<sequence>MPKLHQIAERHWQRPYPLLSFLLKPFSWLFGRVAAKRRGNFLAGRLKSERLPVPVVVVGNIHAGGVGKTPVVSALVSGLQARGLRAGIVSRGYGRKGGGVCVLTAQTAADEAGDEPLLLFRQTGAPTAVGSRRAEAGRALLAAFPDLDVIVADDGLQHYALRRDVEIAVFPAADTGRRDLDLLPNGGLREPLARLGSVDAVVVSGGRELADAAFRPAENMFYSRVEVGEIYRLQNRAEKLDSGRLNGLRVAAVAGIAKPERFFETLKNMGIPLAQTVSLPDHVAVSAADFPAADVVVVTEKDAVKFSDGTGLENVWVLPVCAIIEPDLADFVIGRLNITARKT</sequence>
<accession>A0A220S010</accession>
<gene>
    <name evidence="13" type="primary">lpxK</name>
    <name evidence="14" type="ORF">BG910_02605</name>
</gene>
<evidence type="ECO:0000313" key="14">
    <source>
        <dbReference type="EMBL" id="ASK26777.1"/>
    </source>
</evidence>
<dbReference type="PANTHER" id="PTHR42724:SF1">
    <property type="entry name" value="TETRAACYLDISACCHARIDE 4'-KINASE, MITOCHONDRIAL-RELATED"/>
    <property type="match status" value="1"/>
</dbReference>
<dbReference type="AlphaFoldDB" id="A0A220S010"/>
<comment type="catalytic activity">
    <reaction evidence="13">
        <text>a lipid A disaccharide + ATP = a lipid IVA + ADP + H(+)</text>
        <dbReference type="Rhea" id="RHEA:67840"/>
        <dbReference type="ChEBI" id="CHEBI:15378"/>
        <dbReference type="ChEBI" id="CHEBI:30616"/>
        <dbReference type="ChEBI" id="CHEBI:176343"/>
        <dbReference type="ChEBI" id="CHEBI:176425"/>
        <dbReference type="ChEBI" id="CHEBI:456216"/>
        <dbReference type="EC" id="2.7.1.130"/>
    </reaction>
</comment>
<dbReference type="GO" id="GO:0009245">
    <property type="term" value="P:lipid A biosynthetic process"/>
    <property type="evidence" value="ECO:0007669"/>
    <property type="project" value="UniProtKB-UniRule"/>
</dbReference>
<dbReference type="InterPro" id="IPR027417">
    <property type="entry name" value="P-loop_NTPase"/>
</dbReference>
<dbReference type="InterPro" id="IPR003758">
    <property type="entry name" value="LpxK"/>
</dbReference>
<evidence type="ECO:0000256" key="6">
    <source>
        <dbReference type="ARBA" id="ARBA00022556"/>
    </source>
</evidence>
<dbReference type="SUPFAM" id="SSF52540">
    <property type="entry name" value="P-loop containing nucleoside triphosphate hydrolases"/>
    <property type="match status" value="1"/>
</dbReference>
<dbReference type="GO" id="GO:0009244">
    <property type="term" value="P:lipopolysaccharide core region biosynthetic process"/>
    <property type="evidence" value="ECO:0007669"/>
    <property type="project" value="TreeGrafter"/>
</dbReference>
<organism evidence="14 15">
    <name type="scientific">Neisseria chenwenguii</name>
    <dbReference type="NCBI Taxonomy" id="1853278"/>
    <lineage>
        <taxon>Bacteria</taxon>
        <taxon>Pseudomonadati</taxon>
        <taxon>Pseudomonadota</taxon>
        <taxon>Betaproteobacteria</taxon>
        <taxon>Neisseriales</taxon>
        <taxon>Neisseriaceae</taxon>
        <taxon>Neisseria</taxon>
    </lineage>
</organism>
<proteinExistence type="inferred from homology"/>
<dbReference type="HAMAP" id="MF_00409">
    <property type="entry name" value="LpxK"/>
    <property type="match status" value="1"/>
</dbReference>
<dbReference type="GO" id="GO:0009029">
    <property type="term" value="F:lipid-A 4'-kinase activity"/>
    <property type="evidence" value="ECO:0007669"/>
    <property type="project" value="UniProtKB-UniRule"/>
</dbReference>
<dbReference type="PANTHER" id="PTHR42724">
    <property type="entry name" value="TETRAACYLDISACCHARIDE 4'-KINASE"/>
    <property type="match status" value="1"/>
</dbReference>
<dbReference type="GO" id="GO:0005886">
    <property type="term" value="C:plasma membrane"/>
    <property type="evidence" value="ECO:0007669"/>
    <property type="project" value="TreeGrafter"/>
</dbReference>
<dbReference type="UniPathway" id="UPA00359">
    <property type="reaction ID" value="UER00482"/>
</dbReference>
<evidence type="ECO:0000256" key="1">
    <source>
        <dbReference type="ARBA" id="ARBA00002274"/>
    </source>
</evidence>
<feature type="binding site" evidence="13">
    <location>
        <begin position="62"/>
        <end position="69"/>
    </location>
    <ligand>
        <name>ATP</name>
        <dbReference type="ChEBI" id="CHEBI:30616"/>
    </ligand>
</feature>
<dbReference type="EC" id="2.7.1.130" evidence="3 13"/>
<keyword evidence="15" id="KW-1185">Reference proteome</keyword>
<protein>
    <recommendedName>
        <fullName evidence="4 13">Tetraacyldisaccharide 4'-kinase</fullName>
        <ecNumber evidence="3 13">2.7.1.130</ecNumber>
    </recommendedName>
    <alternativeName>
        <fullName evidence="12 13">Lipid A 4'-kinase</fullName>
    </alternativeName>
</protein>
<keyword evidence="6 13" id="KW-0441">Lipid A biosynthesis</keyword>
<keyword evidence="11 13" id="KW-0443">Lipid metabolism</keyword>
<evidence type="ECO:0000256" key="9">
    <source>
        <dbReference type="ARBA" id="ARBA00022777"/>
    </source>
</evidence>
<reference evidence="14 15" key="1">
    <citation type="submission" date="2017-06" db="EMBL/GenBank/DDBJ databases">
        <title>Neisseria chenwenguii sp. nov., isolated from the intestinal contents of Tibetan Plateau Pika in Yushu, Qinghai Province, China.</title>
        <authorList>
            <person name="Zhang G."/>
        </authorList>
    </citation>
    <scope>NUCLEOTIDE SEQUENCE [LARGE SCALE GENOMIC DNA]</scope>
    <source>
        <strain evidence="14 15">10023</strain>
    </source>
</reference>
<comment type="similarity">
    <text evidence="13">Belongs to the LpxK family.</text>
</comment>
<evidence type="ECO:0000256" key="3">
    <source>
        <dbReference type="ARBA" id="ARBA00012071"/>
    </source>
</evidence>
<dbReference type="RefSeq" id="WP_089035498.1">
    <property type="nucleotide sequence ID" value="NZ_CP022278.1"/>
</dbReference>
<evidence type="ECO:0000256" key="12">
    <source>
        <dbReference type="ARBA" id="ARBA00029757"/>
    </source>
</evidence>
<keyword evidence="10 13" id="KW-0067">ATP-binding</keyword>
<evidence type="ECO:0000256" key="10">
    <source>
        <dbReference type="ARBA" id="ARBA00022840"/>
    </source>
</evidence>
<evidence type="ECO:0000256" key="11">
    <source>
        <dbReference type="ARBA" id="ARBA00023098"/>
    </source>
</evidence>
<dbReference type="EMBL" id="CP022278">
    <property type="protein sequence ID" value="ASK26777.1"/>
    <property type="molecule type" value="Genomic_DNA"/>
</dbReference>
<comment type="pathway">
    <text evidence="2 13">Glycolipid biosynthesis; lipid IV(A) biosynthesis; lipid IV(A) from (3R)-3-hydroxytetradecanoyl-[acyl-carrier-protein] and UDP-N-acetyl-alpha-D-glucosamine: step 6/6.</text>
</comment>
<keyword evidence="8 13" id="KW-0547">Nucleotide-binding</keyword>
<keyword evidence="5 13" id="KW-0444">Lipid biosynthesis</keyword>
<keyword evidence="7 13" id="KW-0808">Transferase</keyword>
<evidence type="ECO:0000256" key="4">
    <source>
        <dbReference type="ARBA" id="ARBA00016436"/>
    </source>
</evidence>
<name>A0A220S010_9NEIS</name>
<evidence type="ECO:0000256" key="8">
    <source>
        <dbReference type="ARBA" id="ARBA00022741"/>
    </source>
</evidence>
<evidence type="ECO:0000256" key="7">
    <source>
        <dbReference type="ARBA" id="ARBA00022679"/>
    </source>
</evidence>
<comment type="function">
    <text evidence="1 13">Transfers the gamma-phosphate of ATP to the 4'-position of a tetraacyldisaccharide 1-phosphate intermediate (termed DS-1-P) to form tetraacyldisaccharide 1,4'-bis-phosphate (lipid IVA).</text>
</comment>
<evidence type="ECO:0000256" key="13">
    <source>
        <dbReference type="HAMAP-Rule" id="MF_00409"/>
    </source>
</evidence>
<dbReference type="OrthoDB" id="9766423at2"/>
<dbReference type="Proteomes" id="UP000198238">
    <property type="component" value="Chromosome"/>
</dbReference>
<evidence type="ECO:0000256" key="2">
    <source>
        <dbReference type="ARBA" id="ARBA00004870"/>
    </source>
</evidence>
<evidence type="ECO:0000256" key="5">
    <source>
        <dbReference type="ARBA" id="ARBA00022516"/>
    </source>
</evidence>
<keyword evidence="9 13" id="KW-0418">Kinase</keyword>
<dbReference type="KEGG" id="nei:BG910_02605"/>
<evidence type="ECO:0000313" key="15">
    <source>
        <dbReference type="Proteomes" id="UP000198238"/>
    </source>
</evidence>
<dbReference type="GO" id="GO:0005524">
    <property type="term" value="F:ATP binding"/>
    <property type="evidence" value="ECO:0007669"/>
    <property type="project" value="UniProtKB-UniRule"/>
</dbReference>
<dbReference type="NCBIfam" id="TIGR00682">
    <property type="entry name" value="lpxK"/>
    <property type="match status" value="1"/>
</dbReference>